<dbReference type="RefSeq" id="WP_160726774.1">
    <property type="nucleotide sequence ID" value="NZ_WTYC01000001.1"/>
</dbReference>
<evidence type="ECO:0000256" key="4">
    <source>
        <dbReference type="ARBA" id="ARBA00022679"/>
    </source>
</evidence>
<dbReference type="PROSITE" id="PS50109">
    <property type="entry name" value="HIS_KIN"/>
    <property type="match status" value="1"/>
</dbReference>
<dbReference type="GO" id="GO:0030295">
    <property type="term" value="F:protein kinase activator activity"/>
    <property type="evidence" value="ECO:0007669"/>
    <property type="project" value="TreeGrafter"/>
</dbReference>
<reference evidence="7 8" key="1">
    <citation type="submission" date="2019-12" db="EMBL/GenBank/DDBJ databases">
        <title>Genomic-based taxomic classification of the family Erythrobacteraceae.</title>
        <authorList>
            <person name="Xu L."/>
        </authorList>
    </citation>
    <scope>NUCLEOTIDE SEQUENCE [LARGE SCALE GENOMIC DNA]</scope>
    <source>
        <strain evidence="7 8">DSM 17792</strain>
    </source>
</reference>
<name>A0A844XPL0_9SPHN</name>
<dbReference type="InterPro" id="IPR036097">
    <property type="entry name" value="HisK_dim/P_sf"/>
</dbReference>
<dbReference type="Proteomes" id="UP000448199">
    <property type="component" value="Unassembled WGS sequence"/>
</dbReference>
<dbReference type="InterPro" id="IPR003018">
    <property type="entry name" value="GAF"/>
</dbReference>
<dbReference type="SUPFAM" id="SSF47384">
    <property type="entry name" value="Homodimeric domain of signal transducing histidine kinase"/>
    <property type="match status" value="1"/>
</dbReference>
<dbReference type="GO" id="GO:0000155">
    <property type="term" value="F:phosphorelay sensor kinase activity"/>
    <property type="evidence" value="ECO:0007669"/>
    <property type="project" value="InterPro"/>
</dbReference>
<dbReference type="InterPro" id="IPR003661">
    <property type="entry name" value="HisK_dim/P_dom"/>
</dbReference>
<dbReference type="AlphaFoldDB" id="A0A844XPL0"/>
<dbReference type="InterPro" id="IPR029016">
    <property type="entry name" value="GAF-like_dom_sf"/>
</dbReference>
<comment type="catalytic activity">
    <reaction evidence="1">
        <text>ATP + protein L-histidine = ADP + protein N-phospho-L-histidine.</text>
        <dbReference type="EC" id="2.7.13.3"/>
    </reaction>
</comment>
<dbReference type="SMART" id="SM00388">
    <property type="entry name" value="HisKA"/>
    <property type="match status" value="1"/>
</dbReference>
<dbReference type="InterPro" id="IPR036890">
    <property type="entry name" value="HATPase_C_sf"/>
</dbReference>
<evidence type="ECO:0000313" key="7">
    <source>
        <dbReference type="EMBL" id="MXO47187.1"/>
    </source>
</evidence>
<dbReference type="PANTHER" id="PTHR42878:SF14">
    <property type="entry name" value="OSMOLARITY TWO-COMPONENT SYSTEM PROTEIN SSK1"/>
    <property type="match status" value="1"/>
</dbReference>
<organism evidence="7 8">
    <name type="scientific">Qipengyuania vulgaris</name>
    <dbReference type="NCBI Taxonomy" id="291985"/>
    <lineage>
        <taxon>Bacteria</taxon>
        <taxon>Pseudomonadati</taxon>
        <taxon>Pseudomonadota</taxon>
        <taxon>Alphaproteobacteria</taxon>
        <taxon>Sphingomonadales</taxon>
        <taxon>Erythrobacteraceae</taxon>
        <taxon>Qipengyuania</taxon>
    </lineage>
</organism>
<sequence length="396" mass="43324">MDAEFSEDIRTIGAIDAVPTILDVVCQTTGMGFAAIARVTENRWIACGVRDEIAFGLEPGGELDVETTICNEIRDHRKPVVIDDVDTDPLYCKHHTPQIYGLKSYISVPIILSDDSFFGTLCAISPKPAQASEPRILRMFKLFAELIAYHIEAGRSVEQSKTALLDEQEASALREQFIAVLGHDLRNPLAGIDAGARILKRETLSDRGISVVDLIEGSVRRMAGLIDNVMDFARGRLGGGIPLEQSRKNIADTLRQVVSELRTSHPECDLVPEIKTEVEVLADHSRLGQVFSNLIGNAIMHGDPEHAIGVALLVEDDELVFQSINQGDPIPEDAMERLFQPFSRGEVRSSLQGLGLGLYISSQIAAAHNGSLTARSKDRETAFTFRMPLTGQAEPT</sequence>
<feature type="domain" description="Histidine kinase" evidence="6">
    <location>
        <begin position="180"/>
        <end position="391"/>
    </location>
</feature>
<dbReference type="Gene3D" id="3.30.450.40">
    <property type="match status" value="1"/>
</dbReference>
<comment type="caution">
    <text evidence="7">The sequence shown here is derived from an EMBL/GenBank/DDBJ whole genome shotgun (WGS) entry which is preliminary data.</text>
</comment>
<dbReference type="EC" id="2.7.13.3" evidence="2"/>
<proteinExistence type="predicted"/>
<dbReference type="OrthoDB" id="9795133at2"/>
<dbReference type="InterPro" id="IPR005467">
    <property type="entry name" value="His_kinase_dom"/>
</dbReference>
<dbReference type="SMART" id="SM00065">
    <property type="entry name" value="GAF"/>
    <property type="match status" value="1"/>
</dbReference>
<evidence type="ECO:0000256" key="5">
    <source>
        <dbReference type="ARBA" id="ARBA00022777"/>
    </source>
</evidence>
<dbReference type="Pfam" id="PF00512">
    <property type="entry name" value="HisKA"/>
    <property type="match status" value="1"/>
</dbReference>
<keyword evidence="5" id="KW-0418">Kinase</keyword>
<protein>
    <recommendedName>
        <fullName evidence="2">histidine kinase</fullName>
        <ecNumber evidence="2">2.7.13.3</ecNumber>
    </recommendedName>
</protein>
<dbReference type="Gene3D" id="3.30.565.10">
    <property type="entry name" value="Histidine kinase-like ATPase, C-terminal domain"/>
    <property type="match status" value="1"/>
</dbReference>
<dbReference type="SMART" id="SM00387">
    <property type="entry name" value="HATPase_c"/>
    <property type="match status" value="1"/>
</dbReference>
<keyword evidence="8" id="KW-1185">Reference proteome</keyword>
<dbReference type="CDD" id="cd00075">
    <property type="entry name" value="HATPase"/>
    <property type="match status" value="1"/>
</dbReference>
<dbReference type="GO" id="GO:0007234">
    <property type="term" value="P:osmosensory signaling via phosphorelay pathway"/>
    <property type="evidence" value="ECO:0007669"/>
    <property type="project" value="TreeGrafter"/>
</dbReference>
<dbReference type="InterPro" id="IPR003594">
    <property type="entry name" value="HATPase_dom"/>
</dbReference>
<dbReference type="SUPFAM" id="SSF55781">
    <property type="entry name" value="GAF domain-like"/>
    <property type="match status" value="1"/>
</dbReference>
<dbReference type="SUPFAM" id="SSF55874">
    <property type="entry name" value="ATPase domain of HSP90 chaperone/DNA topoisomerase II/histidine kinase"/>
    <property type="match status" value="1"/>
</dbReference>
<keyword evidence="4" id="KW-0808">Transferase</keyword>
<dbReference type="PANTHER" id="PTHR42878">
    <property type="entry name" value="TWO-COMPONENT HISTIDINE KINASE"/>
    <property type="match status" value="1"/>
</dbReference>
<evidence type="ECO:0000256" key="1">
    <source>
        <dbReference type="ARBA" id="ARBA00000085"/>
    </source>
</evidence>
<evidence type="ECO:0000259" key="6">
    <source>
        <dbReference type="PROSITE" id="PS50109"/>
    </source>
</evidence>
<gene>
    <name evidence="7" type="ORF">GRI69_02770</name>
</gene>
<accession>A0A844XPL0</accession>
<dbReference type="PRINTS" id="PR00344">
    <property type="entry name" value="BCTRLSENSOR"/>
</dbReference>
<dbReference type="InterPro" id="IPR004358">
    <property type="entry name" value="Sig_transdc_His_kin-like_C"/>
</dbReference>
<evidence type="ECO:0000313" key="8">
    <source>
        <dbReference type="Proteomes" id="UP000448199"/>
    </source>
</evidence>
<dbReference type="Pfam" id="PF02518">
    <property type="entry name" value="HATPase_c"/>
    <property type="match status" value="1"/>
</dbReference>
<evidence type="ECO:0000256" key="3">
    <source>
        <dbReference type="ARBA" id="ARBA00022553"/>
    </source>
</evidence>
<dbReference type="CDD" id="cd00082">
    <property type="entry name" value="HisKA"/>
    <property type="match status" value="1"/>
</dbReference>
<dbReference type="InterPro" id="IPR050351">
    <property type="entry name" value="BphY/WalK/GraS-like"/>
</dbReference>
<dbReference type="GO" id="GO:0000156">
    <property type="term" value="F:phosphorelay response regulator activity"/>
    <property type="evidence" value="ECO:0007669"/>
    <property type="project" value="TreeGrafter"/>
</dbReference>
<keyword evidence="3" id="KW-0597">Phosphoprotein</keyword>
<dbReference type="EMBL" id="WTYC01000001">
    <property type="protein sequence ID" value="MXO47187.1"/>
    <property type="molecule type" value="Genomic_DNA"/>
</dbReference>
<dbReference type="Gene3D" id="1.10.287.130">
    <property type="match status" value="1"/>
</dbReference>
<dbReference type="Pfam" id="PF01590">
    <property type="entry name" value="GAF"/>
    <property type="match status" value="1"/>
</dbReference>
<evidence type="ECO:0000256" key="2">
    <source>
        <dbReference type="ARBA" id="ARBA00012438"/>
    </source>
</evidence>